<dbReference type="OrthoDB" id="1937691at2759"/>
<accession>A0A9J5YC57</accession>
<organism evidence="1 2">
    <name type="scientific">Solanum commersonii</name>
    <name type="common">Commerson's wild potato</name>
    <name type="synonym">Commerson's nightshade</name>
    <dbReference type="NCBI Taxonomy" id="4109"/>
    <lineage>
        <taxon>Eukaryota</taxon>
        <taxon>Viridiplantae</taxon>
        <taxon>Streptophyta</taxon>
        <taxon>Embryophyta</taxon>
        <taxon>Tracheophyta</taxon>
        <taxon>Spermatophyta</taxon>
        <taxon>Magnoliopsida</taxon>
        <taxon>eudicotyledons</taxon>
        <taxon>Gunneridae</taxon>
        <taxon>Pentapetalae</taxon>
        <taxon>asterids</taxon>
        <taxon>lamiids</taxon>
        <taxon>Solanales</taxon>
        <taxon>Solanaceae</taxon>
        <taxon>Solanoideae</taxon>
        <taxon>Solaneae</taxon>
        <taxon>Solanum</taxon>
    </lineage>
</organism>
<reference evidence="1 2" key="1">
    <citation type="submission" date="2020-09" db="EMBL/GenBank/DDBJ databases">
        <title>De no assembly of potato wild relative species, Solanum commersonii.</title>
        <authorList>
            <person name="Cho K."/>
        </authorList>
    </citation>
    <scope>NUCLEOTIDE SEQUENCE [LARGE SCALE GENOMIC DNA]</scope>
    <source>
        <strain evidence="1">LZ3.2</strain>
        <tissue evidence="1">Leaf</tissue>
    </source>
</reference>
<gene>
    <name evidence="1" type="ORF">H5410_037782</name>
</gene>
<protein>
    <recommendedName>
        <fullName evidence="3">Myb/SANT-like domain-containing protein</fullName>
    </recommendedName>
</protein>
<sequence>MNKLYGDKLDKTKMKNRMRTLKKIYATTKRMSQHNDVWEQYLAAHPKDSKYRTKTLPDYNTLALIFGDIVTDGRNGCEINDVEDFQSEFTDDDIAAEKVTIPAEDKQFVDQDDGYFVQNMNFTSPEIIQSSNQEKRAGKRHLDEQPTLTSRPKRIKNFIGNSLAKYVDRWTAIAEEQIMLQHEPKNTSAEKLMPLILELDFDDKWTMQIVDLLVDKRNAEFFAAMPPELGKKWVMRKLGLY</sequence>
<evidence type="ECO:0008006" key="3">
    <source>
        <dbReference type="Google" id="ProtNLM"/>
    </source>
</evidence>
<dbReference type="PANTHER" id="PTHR46929:SF31">
    <property type="entry name" value="MYB_SANT-LIKE DOMAIN-CONTAINING PROTEIN"/>
    <property type="match status" value="1"/>
</dbReference>
<proteinExistence type="predicted"/>
<dbReference type="PANTHER" id="PTHR46929">
    <property type="entry name" value="EXPRESSED PROTEIN"/>
    <property type="match status" value="1"/>
</dbReference>
<name>A0A9J5YC57_SOLCO</name>
<dbReference type="EMBL" id="JACXVP010000007">
    <property type="protein sequence ID" value="KAG5596550.1"/>
    <property type="molecule type" value="Genomic_DNA"/>
</dbReference>
<evidence type="ECO:0000313" key="1">
    <source>
        <dbReference type="EMBL" id="KAG5596550.1"/>
    </source>
</evidence>
<keyword evidence="2" id="KW-1185">Reference proteome</keyword>
<comment type="caution">
    <text evidence="1">The sequence shown here is derived from an EMBL/GenBank/DDBJ whole genome shotgun (WGS) entry which is preliminary data.</text>
</comment>
<dbReference type="AlphaFoldDB" id="A0A9J5YC57"/>
<evidence type="ECO:0000313" key="2">
    <source>
        <dbReference type="Proteomes" id="UP000824120"/>
    </source>
</evidence>
<dbReference type="Proteomes" id="UP000824120">
    <property type="component" value="Chromosome 7"/>
</dbReference>